<feature type="compositionally biased region" description="Pro residues" evidence="4">
    <location>
        <begin position="246"/>
        <end position="257"/>
    </location>
</feature>
<feature type="domain" description="RRM" evidence="5">
    <location>
        <begin position="18"/>
        <end position="99"/>
    </location>
</feature>
<sequence length="384" mass="41943">MSLIAKYHNKEVVMDMTLKLFVGQVPKNFEESDLKPYFEKYGPLVNIKVCRDRDSKAHKGCAFVTFTNLDNAENAMHEMHDRIALPGAKKEMQIKAVHDDDNKKFDKRLFVGMISKSLNGDELKAMFEQFGEVVDCNILTSMINGEKMSRGCGFVKFAKASSCLQAIKEMHQSQTMEGCNSPLVVKHADSPADKMKRNASGFEEREDSKRNNFRHSAGGGMQQRAPFGGGNQYAGGNQYGNGVYPIAPPPQQQPPPQNRNQFGGNNATASALISAFTPLLATVAEQNTPGTTRMLVESIKIALNALHHENTTSAQAAMVSIASSLSVAVANNLNKKTSSNFDHQSGGMFGNTSEFYNPAAPANNNNMNSSSFGSGMNNYYNTTP</sequence>
<evidence type="ECO:0000256" key="3">
    <source>
        <dbReference type="PROSITE-ProRule" id="PRU00176"/>
    </source>
</evidence>
<evidence type="ECO:0000256" key="2">
    <source>
        <dbReference type="ARBA" id="ARBA00022884"/>
    </source>
</evidence>
<reference evidence="6" key="1">
    <citation type="journal article" date="2011" name="Dev. Biol.">
        <title>Somatic stem cells express Piwi and Vasa genes in an adult ctenophore: ancient association of 'germline genes' with stemness.</title>
        <authorList>
            <person name="Alie A."/>
            <person name="Leclere L."/>
            <person name="Jager M."/>
            <person name="Dayraud C."/>
            <person name="Chang P."/>
            <person name="Le Guyader H."/>
            <person name="Queinnec E."/>
            <person name="Manuel M."/>
        </authorList>
    </citation>
    <scope>NUCLEOTIDE SEQUENCE</scope>
</reference>
<comment type="miscellaneous">
    <text evidence="6">The sequence shown here is derived from an EMBL/GenBank/DDBJ third party annotation (TPA) entry.</text>
</comment>
<dbReference type="Pfam" id="PF00076">
    <property type="entry name" value="RRM_1"/>
    <property type="match status" value="2"/>
</dbReference>
<feature type="domain" description="RRM" evidence="5">
    <location>
        <begin position="107"/>
        <end position="190"/>
    </location>
</feature>
<dbReference type="Gene3D" id="3.30.70.330">
    <property type="match status" value="2"/>
</dbReference>
<dbReference type="InterPro" id="IPR035979">
    <property type="entry name" value="RBD_domain_sf"/>
</dbReference>
<dbReference type="GO" id="GO:1990904">
    <property type="term" value="C:ribonucleoprotein complex"/>
    <property type="evidence" value="ECO:0007669"/>
    <property type="project" value="InterPro"/>
</dbReference>
<evidence type="ECO:0000259" key="5">
    <source>
        <dbReference type="PROSITE" id="PS50102"/>
    </source>
</evidence>
<name>F9W2W9_PLEPI</name>
<feature type="compositionally biased region" description="Gly residues" evidence="4">
    <location>
        <begin position="217"/>
        <end position="239"/>
    </location>
</feature>
<dbReference type="GO" id="GO:0003723">
    <property type="term" value="F:RNA binding"/>
    <property type="evidence" value="ECO:0007669"/>
    <property type="project" value="UniProtKB-UniRule"/>
</dbReference>
<dbReference type="AlphaFoldDB" id="F9W2W9"/>
<dbReference type="EMBL" id="BK007899">
    <property type="protein sequence ID" value="DAA34911.1"/>
    <property type="molecule type" value="mRNA"/>
</dbReference>
<feature type="region of interest" description="Disordered" evidence="4">
    <location>
        <begin position="360"/>
        <end position="384"/>
    </location>
</feature>
<dbReference type="InterPro" id="IPR000504">
    <property type="entry name" value="RRM_dom"/>
</dbReference>
<feature type="non-terminal residue" evidence="6">
    <location>
        <position position="384"/>
    </location>
</feature>
<keyword evidence="2 3" id="KW-0694">RNA-binding</keyword>
<dbReference type="FunFam" id="3.30.70.330:FF:000013">
    <property type="entry name" value="CUGBP Elav-like family member 1 isoform 2"/>
    <property type="match status" value="1"/>
</dbReference>
<feature type="region of interest" description="Disordered" evidence="4">
    <location>
        <begin position="190"/>
        <end position="265"/>
    </location>
</feature>
<dbReference type="InterPro" id="IPR012677">
    <property type="entry name" value="Nucleotide-bd_a/b_plait_sf"/>
</dbReference>
<protein>
    <submittedName>
        <fullName evidence="6">RRM domain-containing RNA-binding protein Bruno</fullName>
    </submittedName>
</protein>
<dbReference type="SUPFAM" id="SSF54928">
    <property type="entry name" value="RNA-binding domain, RBD"/>
    <property type="match status" value="2"/>
</dbReference>
<keyword evidence="1" id="KW-0677">Repeat</keyword>
<dbReference type="SMART" id="SM00360">
    <property type="entry name" value="RRM"/>
    <property type="match status" value="2"/>
</dbReference>
<evidence type="ECO:0000256" key="1">
    <source>
        <dbReference type="ARBA" id="ARBA00022737"/>
    </source>
</evidence>
<evidence type="ECO:0000313" key="6">
    <source>
        <dbReference type="EMBL" id="DAA34911.1"/>
    </source>
</evidence>
<accession>F9W2W9</accession>
<dbReference type="PANTHER" id="PTHR48027">
    <property type="entry name" value="HETEROGENEOUS NUCLEAR RIBONUCLEOPROTEIN 87F-RELATED"/>
    <property type="match status" value="1"/>
</dbReference>
<dbReference type="InterPro" id="IPR002343">
    <property type="entry name" value="Hud_Sxl_RNA"/>
</dbReference>
<organism evidence="6">
    <name type="scientific">Pleurobrachia pileus</name>
    <name type="common">Sea gooseberry</name>
    <name type="synonym">Beroe pileus</name>
    <dbReference type="NCBI Taxonomy" id="140457"/>
    <lineage>
        <taxon>Eukaryota</taxon>
        <taxon>Metazoa</taxon>
        <taxon>Ctenophora</taxon>
        <taxon>Tentaculata</taxon>
        <taxon>Cydippida</taxon>
        <taxon>Pleurobrachiidae</taxon>
        <taxon>Pleurobrachia</taxon>
    </lineage>
</organism>
<dbReference type="PRINTS" id="PR00961">
    <property type="entry name" value="HUDSXLRNA"/>
</dbReference>
<proteinExistence type="evidence at transcript level"/>
<dbReference type="PROSITE" id="PS50102">
    <property type="entry name" value="RRM"/>
    <property type="match status" value="2"/>
</dbReference>
<evidence type="ECO:0000256" key="4">
    <source>
        <dbReference type="SAM" id="MobiDB-lite"/>
    </source>
</evidence>
<dbReference type="InterPro" id="IPR052462">
    <property type="entry name" value="SLIRP/GR-RBP-like"/>
</dbReference>
<feature type="compositionally biased region" description="Basic and acidic residues" evidence="4">
    <location>
        <begin position="190"/>
        <end position="210"/>
    </location>
</feature>